<organism evidence="1 2">
    <name type="scientific">Solanum bulbocastanum</name>
    <name type="common">Wild potato</name>
    <dbReference type="NCBI Taxonomy" id="147425"/>
    <lineage>
        <taxon>Eukaryota</taxon>
        <taxon>Viridiplantae</taxon>
        <taxon>Streptophyta</taxon>
        <taxon>Embryophyta</taxon>
        <taxon>Tracheophyta</taxon>
        <taxon>Spermatophyta</taxon>
        <taxon>Magnoliopsida</taxon>
        <taxon>eudicotyledons</taxon>
        <taxon>Gunneridae</taxon>
        <taxon>Pentapetalae</taxon>
        <taxon>asterids</taxon>
        <taxon>lamiids</taxon>
        <taxon>Solanales</taxon>
        <taxon>Solanaceae</taxon>
        <taxon>Solanoideae</taxon>
        <taxon>Solaneae</taxon>
        <taxon>Solanum</taxon>
    </lineage>
</organism>
<proteinExistence type="predicted"/>
<name>A0AAN8TUP5_SOLBU</name>
<keyword evidence="2" id="KW-1185">Reference proteome</keyword>
<reference evidence="1 2" key="1">
    <citation type="submission" date="2024-02" db="EMBL/GenBank/DDBJ databases">
        <title>de novo genome assembly of Solanum bulbocastanum strain 11H21.</title>
        <authorList>
            <person name="Hosaka A.J."/>
        </authorList>
    </citation>
    <scope>NUCLEOTIDE SEQUENCE [LARGE SCALE GENOMIC DNA]</scope>
    <source>
        <tissue evidence="1">Young leaves</tissue>
    </source>
</reference>
<dbReference type="PANTHER" id="PTHR10775">
    <property type="entry name" value="OS08G0208400 PROTEIN"/>
    <property type="match status" value="1"/>
</dbReference>
<comment type="caution">
    <text evidence="1">The sequence shown here is derived from an EMBL/GenBank/DDBJ whole genome shotgun (WGS) entry which is preliminary data.</text>
</comment>
<dbReference type="AlphaFoldDB" id="A0AAN8TUP5"/>
<dbReference type="EMBL" id="JBANQN010000003">
    <property type="protein sequence ID" value="KAK6793710.1"/>
    <property type="molecule type" value="Genomic_DNA"/>
</dbReference>
<evidence type="ECO:0000313" key="2">
    <source>
        <dbReference type="Proteomes" id="UP001371456"/>
    </source>
</evidence>
<dbReference type="Proteomes" id="UP001371456">
    <property type="component" value="Unassembled WGS sequence"/>
</dbReference>
<gene>
    <name evidence="1" type="ORF">RDI58_007163</name>
</gene>
<protein>
    <submittedName>
        <fullName evidence="1">Uncharacterized protein</fullName>
    </submittedName>
</protein>
<sequence>MHIEKNIVDSILGTLLDISGKTKDHAKARYDLKDMGIRKNLHPKDTEDSKRTKFAKACFSMTNGEKSNFCGVLKTAKLPDGSASDISRCIHLDERKVSNYKTHDAHFMLHYLLPIPIKSILPDHVAIPLIHLSSFFRRLRQKVITLEELNCLEVEIIEIINQLE</sequence>
<evidence type="ECO:0000313" key="1">
    <source>
        <dbReference type="EMBL" id="KAK6793710.1"/>
    </source>
</evidence>
<accession>A0AAN8TUP5</accession>
<dbReference type="PANTHER" id="PTHR10775:SF190">
    <property type="entry name" value="TNP2-LIKE TRANSPOSON PROTEIN"/>
    <property type="match status" value="1"/>
</dbReference>